<proteinExistence type="predicted"/>
<name>A0ABS8WWR9_DATST</name>
<feature type="region of interest" description="Disordered" evidence="1">
    <location>
        <begin position="40"/>
        <end position="59"/>
    </location>
</feature>
<accession>A0ABS8WWR9</accession>
<reference evidence="2 3" key="1">
    <citation type="journal article" date="2021" name="BMC Genomics">
        <title>Datura genome reveals duplications of psychoactive alkaloid biosynthetic genes and high mutation rate following tissue culture.</title>
        <authorList>
            <person name="Rajewski A."/>
            <person name="Carter-House D."/>
            <person name="Stajich J."/>
            <person name="Litt A."/>
        </authorList>
    </citation>
    <scope>NUCLEOTIDE SEQUENCE [LARGE SCALE GENOMIC DNA]</scope>
    <source>
        <strain evidence="2">AR-01</strain>
    </source>
</reference>
<organism evidence="2 3">
    <name type="scientific">Datura stramonium</name>
    <name type="common">Jimsonweed</name>
    <name type="synonym">Common thornapple</name>
    <dbReference type="NCBI Taxonomy" id="4076"/>
    <lineage>
        <taxon>Eukaryota</taxon>
        <taxon>Viridiplantae</taxon>
        <taxon>Streptophyta</taxon>
        <taxon>Embryophyta</taxon>
        <taxon>Tracheophyta</taxon>
        <taxon>Spermatophyta</taxon>
        <taxon>Magnoliopsida</taxon>
        <taxon>eudicotyledons</taxon>
        <taxon>Gunneridae</taxon>
        <taxon>Pentapetalae</taxon>
        <taxon>asterids</taxon>
        <taxon>lamiids</taxon>
        <taxon>Solanales</taxon>
        <taxon>Solanaceae</taxon>
        <taxon>Solanoideae</taxon>
        <taxon>Datureae</taxon>
        <taxon>Datura</taxon>
    </lineage>
</organism>
<protein>
    <submittedName>
        <fullName evidence="2">Uncharacterized protein</fullName>
    </submittedName>
</protein>
<comment type="caution">
    <text evidence="2">The sequence shown here is derived from an EMBL/GenBank/DDBJ whole genome shotgun (WGS) entry which is preliminary data.</text>
</comment>
<sequence>MPPGFQNIHKEIEGSIMKNEVHLKPAKVESTTPSVRRLQFSNARTSNNQSPIKPGDKLVQDNRGAGKTLNFIPLIIKKVVITVVNEEDDIKHQIKTMGVYADRIHDRKYTPTEKQMAKYVTRMWRCDVKPMVLMHADGFSCGILVD</sequence>
<feature type="compositionally biased region" description="Polar residues" evidence="1">
    <location>
        <begin position="40"/>
        <end position="51"/>
    </location>
</feature>
<dbReference type="EMBL" id="JACEIK010011551">
    <property type="protein sequence ID" value="MCE3215767.1"/>
    <property type="molecule type" value="Genomic_DNA"/>
</dbReference>
<evidence type="ECO:0000256" key="1">
    <source>
        <dbReference type="SAM" id="MobiDB-lite"/>
    </source>
</evidence>
<keyword evidence="3" id="KW-1185">Reference proteome</keyword>
<evidence type="ECO:0000313" key="2">
    <source>
        <dbReference type="EMBL" id="MCE3215767.1"/>
    </source>
</evidence>
<dbReference type="Proteomes" id="UP000823775">
    <property type="component" value="Unassembled WGS sequence"/>
</dbReference>
<gene>
    <name evidence="2" type="ORF">HAX54_003401</name>
</gene>
<evidence type="ECO:0000313" key="3">
    <source>
        <dbReference type="Proteomes" id="UP000823775"/>
    </source>
</evidence>